<keyword evidence="1" id="KW-0677">Repeat</keyword>
<dbReference type="PANTHER" id="PTHR37841:SF1">
    <property type="entry name" value="DUF3298 DOMAIN-CONTAINING PROTEIN"/>
    <property type="match status" value="1"/>
</dbReference>
<evidence type="ECO:0000259" key="3">
    <source>
        <dbReference type="PROSITE" id="PS51272"/>
    </source>
</evidence>
<name>A0A923LU76_9FIRM</name>
<reference evidence="4" key="1">
    <citation type="submission" date="2020-08" db="EMBL/GenBank/DDBJ databases">
        <title>Genome public.</title>
        <authorList>
            <person name="Liu C."/>
            <person name="Sun Q."/>
        </authorList>
    </citation>
    <scope>NUCLEOTIDE SEQUENCE</scope>
    <source>
        <strain evidence="4">NSJ-28</strain>
    </source>
</reference>
<dbReference type="Proteomes" id="UP000606499">
    <property type="component" value="Unassembled WGS sequence"/>
</dbReference>
<dbReference type="InterPro" id="IPR032774">
    <property type="entry name" value="WG_beta_rep"/>
</dbReference>
<comment type="caution">
    <text evidence="4">The sequence shown here is derived from an EMBL/GenBank/DDBJ whole genome shotgun (WGS) entry which is preliminary data.</text>
</comment>
<dbReference type="PANTHER" id="PTHR37841">
    <property type="entry name" value="GLR2918 PROTEIN"/>
    <property type="match status" value="1"/>
</dbReference>
<feature type="chain" id="PRO_5038744713" evidence="2">
    <location>
        <begin position="23"/>
        <end position="753"/>
    </location>
</feature>
<dbReference type="InterPro" id="IPR001119">
    <property type="entry name" value="SLH_dom"/>
</dbReference>
<accession>A0A923LU76</accession>
<dbReference type="Pfam" id="PF00395">
    <property type="entry name" value="SLH"/>
    <property type="match status" value="2"/>
</dbReference>
<evidence type="ECO:0000256" key="2">
    <source>
        <dbReference type="SAM" id="SignalP"/>
    </source>
</evidence>
<proteinExistence type="predicted"/>
<feature type="domain" description="SLH" evidence="3">
    <location>
        <begin position="701"/>
        <end position="753"/>
    </location>
</feature>
<keyword evidence="2" id="KW-0732">Signal</keyword>
<dbReference type="AlphaFoldDB" id="A0A923LU76"/>
<feature type="signal peptide" evidence="2">
    <location>
        <begin position="1"/>
        <end position="22"/>
    </location>
</feature>
<dbReference type="Pfam" id="PF14903">
    <property type="entry name" value="WG_beta_rep"/>
    <property type="match status" value="2"/>
</dbReference>
<evidence type="ECO:0000313" key="4">
    <source>
        <dbReference type="EMBL" id="MBC5724240.1"/>
    </source>
</evidence>
<evidence type="ECO:0000313" key="5">
    <source>
        <dbReference type="Proteomes" id="UP000606499"/>
    </source>
</evidence>
<evidence type="ECO:0000256" key="1">
    <source>
        <dbReference type="ARBA" id="ARBA00022737"/>
    </source>
</evidence>
<keyword evidence="5" id="KW-1185">Reference proteome</keyword>
<protein>
    <submittedName>
        <fullName evidence="4">S-layer homology domain-containing protein</fullName>
    </submittedName>
</protein>
<dbReference type="PROSITE" id="PS51272">
    <property type="entry name" value="SLH"/>
    <property type="match status" value="2"/>
</dbReference>
<dbReference type="RefSeq" id="WP_054326642.1">
    <property type="nucleotide sequence ID" value="NZ_JACOPL010000002.1"/>
</dbReference>
<gene>
    <name evidence="4" type="ORF">H8S45_01990</name>
</gene>
<feature type="domain" description="SLH" evidence="3">
    <location>
        <begin position="576"/>
        <end position="639"/>
    </location>
</feature>
<sequence length="753" mass="82079">MLKKTISALFVACIMVIGAAAAGTIFPVTRTDIDGVSRSGYLDEEGRTVLSFAYAQAGEFADCGLAAVEDEKWQTAVIDREGRLVIPYTASPVSVDFSEDMVAYRYADHSVYYTLQGELVGSYAGALDFFSDGLLLCKSPASGLYSYVRQDGTAAFEGEYSDAGVFLNGRALVRTTDGAYLAIDTQGQTLYTLEHHITPSYMTIFGTDTVVLSDGTNQALYSLESGSYITDFLYNTISEFHGGVAMVRQANRWGLMDTTGKLLTPPTYYYLSYMGDGLYAARSEDGSAAAVDANGNIAYRTLSYVGGFDELRYGLAWHGTSDGSLIFFKKNGGYFASLKNAENPTLLSENVVRVTQDGKQKYVNLSDGRTLFEQPTSFDLGKGITATTVHYERFFGYQADGSEYGWNVDFPEISGLPDADVQKKINEAIRKFFLEGPSVSAEYEALEGGYGASLEGSVLVVWANCVSGKGAGSSVWNNNLAFDIRTGEQYGLNDLLSSGYVETVKALLPDTHAFYLYSFPRMSTKGVTYYYNEYESETRRAYTESYLLTFEQLQEAVDQSGECYQALKTPFIRETSLTGFRDVPNSHWAAEYIQQVKQDGVMQGDADGLFRPDDLLTGAELCATIARSAALETPDTVLEGVSADAWYAKDVSAMQAAGLLDGLELDFTALISREEAMQVFANLLVGKGSALPDEAETDELLSSISDQETITPEYRAAVALCMQKGLVKGYADGTLQPAGNFTRAEFAKLLTML</sequence>
<organism evidence="4 5">
    <name type="scientific">Agathobaculum faecis</name>
    <dbReference type="NCBI Taxonomy" id="2763013"/>
    <lineage>
        <taxon>Bacteria</taxon>
        <taxon>Bacillati</taxon>
        <taxon>Bacillota</taxon>
        <taxon>Clostridia</taxon>
        <taxon>Eubacteriales</taxon>
        <taxon>Butyricicoccaceae</taxon>
        <taxon>Agathobaculum</taxon>
    </lineage>
</organism>
<dbReference type="EMBL" id="JACOPL010000002">
    <property type="protein sequence ID" value="MBC5724240.1"/>
    <property type="molecule type" value="Genomic_DNA"/>
</dbReference>